<proteinExistence type="predicted"/>
<name>A0ABT7PL86_9BACT</name>
<protein>
    <recommendedName>
        <fullName evidence="4">Tetratricopeptide repeat protein</fullName>
    </recommendedName>
</protein>
<keyword evidence="3" id="KW-1185">Reference proteome</keyword>
<evidence type="ECO:0000313" key="2">
    <source>
        <dbReference type="EMBL" id="MDM4016936.1"/>
    </source>
</evidence>
<dbReference type="SUPFAM" id="SSF48452">
    <property type="entry name" value="TPR-like"/>
    <property type="match status" value="1"/>
</dbReference>
<feature type="region of interest" description="Disordered" evidence="1">
    <location>
        <begin position="1"/>
        <end position="83"/>
    </location>
</feature>
<dbReference type="RefSeq" id="WP_289164503.1">
    <property type="nucleotide sequence ID" value="NZ_JASZZN010000011.1"/>
</dbReference>
<evidence type="ECO:0000256" key="1">
    <source>
        <dbReference type="SAM" id="MobiDB-lite"/>
    </source>
</evidence>
<organism evidence="2 3">
    <name type="scientific">Roseiconus lacunae</name>
    <dbReference type="NCBI Taxonomy" id="2605694"/>
    <lineage>
        <taxon>Bacteria</taxon>
        <taxon>Pseudomonadati</taxon>
        <taxon>Planctomycetota</taxon>
        <taxon>Planctomycetia</taxon>
        <taxon>Pirellulales</taxon>
        <taxon>Pirellulaceae</taxon>
        <taxon>Roseiconus</taxon>
    </lineage>
</organism>
<evidence type="ECO:0008006" key="4">
    <source>
        <dbReference type="Google" id="ProtNLM"/>
    </source>
</evidence>
<gene>
    <name evidence="2" type="ORF">QTN89_15925</name>
</gene>
<dbReference type="Proteomes" id="UP001239462">
    <property type="component" value="Unassembled WGS sequence"/>
</dbReference>
<dbReference type="InterPro" id="IPR011990">
    <property type="entry name" value="TPR-like_helical_dom_sf"/>
</dbReference>
<accession>A0ABT7PL86</accession>
<comment type="caution">
    <text evidence="2">The sequence shown here is derived from an EMBL/GenBank/DDBJ whole genome shotgun (WGS) entry which is preliminary data.</text>
</comment>
<dbReference type="EMBL" id="JASZZN010000011">
    <property type="protein sequence ID" value="MDM4016936.1"/>
    <property type="molecule type" value="Genomic_DNA"/>
</dbReference>
<dbReference type="Gene3D" id="1.25.40.10">
    <property type="entry name" value="Tetratricopeptide repeat domain"/>
    <property type="match status" value="2"/>
</dbReference>
<evidence type="ECO:0000313" key="3">
    <source>
        <dbReference type="Proteomes" id="UP001239462"/>
    </source>
</evidence>
<sequence length="312" mass="35420">MNESQSPIRSVDRDRGDTLSGDDAAASHASQSTGEAGNPNLSPLEGGRWRPVSPDELLRRNTASSDPEYDEASQQNQQRVRLQRRQELEHKLKANPTDLEGYLELAAIYRDEHRPIEAKRLLQQAKQIFPDDEQITWELEEAVLARSLQQLREVSDLAKRVNSADADRELERSRSDWAHRRMEVCRARLERDPSQVNYRLLLAEAKFDAELFDDAFDDAGRLVELDEYSAAAHFLRARCLLSNGKDLEAMKELRAVALRRAVVAPPALRRTALRHLVELSEKLSLPSTGKLYREQLNHVEQAIAAEQQSAAK</sequence>
<feature type="compositionally biased region" description="Polar residues" evidence="1">
    <location>
        <begin position="28"/>
        <end position="41"/>
    </location>
</feature>
<reference evidence="2 3" key="1">
    <citation type="submission" date="2023-06" db="EMBL/GenBank/DDBJ databases">
        <title>Roseiconus lacunae JC819 isolated from Gulf of Mannar region, Tamil Nadu.</title>
        <authorList>
            <person name="Pk S."/>
            <person name="Ch S."/>
            <person name="Ch V.R."/>
        </authorList>
    </citation>
    <scope>NUCLEOTIDE SEQUENCE [LARGE SCALE GENOMIC DNA]</scope>
    <source>
        <strain evidence="2 3">JC819</strain>
    </source>
</reference>